<evidence type="ECO:0000313" key="10">
    <source>
        <dbReference type="EMBL" id="JAV19573.1"/>
    </source>
</evidence>
<reference evidence="10" key="1">
    <citation type="submission" date="2017-01" db="EMBL/GenBank/DDBJ databases">
        <title>A deep insight into the sialotranscriptome of adult male and female Cluex tarsalis mosquitoes.</title>
        <authorList>
            <person name="Ribeiro J.M."/>
            <person name="Moreira F."/>
            <person name="Bernard K.A."/>
            <person name="Calvo E."/>
        </authorList>
    </citation>
    <scope>NUCLEOTIDE SEQUENCE</scope>
    <source>
        <strain evidence="10">Kern County</strain>
        <tissue evidence="10">Salivary glands</tissue>
    </source>
</reference>
<dbReference type="GO" id="GO:0006606">
    <property type="term" value="P:protein import into nucleus"/>
    <property type="evidence" value="ECO:0007669"/>
    <property type="project" value="TreeGrafter"/>
</dbReference>
<keyword evidence="2 9" id="KW-0813">Transport</keyword>
<dbReference type="Gene3D" id="1.10.3450.20">
    <property type="match status" value="1"/>
</dbReference>
<keyword evidence="5 9" id="KW-0811">Translocation</keyword>
<dbReference type="PANTHER" id="PTHR13003:SF2">
    <property type="entry name" value="NUCLEAR PORE COMPLEX PROTEIN NUP107"/>
    <property type="match status" value="1"/>
</dbReference>
<keyword evidence="3" id="KW-0509">mRNA transport</keyword>
<dbReference type="PANTHER" id="PTHR13003">
    <property type="entry name" value="NUP107-RELATED"/>
    <property type="match status" value="1"/>
</dbReference>
<dbReference type="GO" id="GO:0017056">
    <property type="term" value="F:structural constituent of nuclear pore"/>
    <property type="evidence" value="ECO:0007669"/>
    <property type="project" value="UniProtKB-UniRule"/>
</dbReference>
<dbReference type="AlphaFoldDB" id="A0A1Q3EW91"/>
<sequence length="883" mass="101744">MSQLERSLLLLDESVVKSKRGLLRSKDREMRSPHLNQSATLHDSSAMDFDMSVTVGPQEIRSFMLDANNTREQQQQLSGSRLSLAGSLASVTGVGVKNRADALFGQFLEVLQRRSSESEVFETVEDLIETLDEALGGIGKIKGEAPLGRERKVLAEESWLSVERDTWKLLFALYKDRLVAQKEELEVDDLPLVNSERAIVEHLYAANSTLREYQLIVDWLEQTALERNRMQIGHFTDRTIAWENTLHQLQNVGFTAFGSSREIVRSLDPDAPARERRPLHDLDQEDQGRLSRQIFQEIRFGRIEDAQNLCEHCGQPWRAAILEGWRLHHDPNYEPAAATFGAGLAANLKQAIEGNPRRDLWKKFAWKLAESRSVDEHSRAMIGAFCGHLDALLAVLGEQGWSDVLWAYLKVQIDIRVESEIRSHCVKSYLPMPERYWNNKMSLEQIFEELEAHKNPRIKSTSRDVDRVIQKYLILDDIPELMRQLDQWLADPTFPLTAQVLRFLAHLVLFVRQIGKQCQEDIGDRVIKRYVECLIRIGDPQLVAFYTAALPADLQLLMYSNFLETIRESAARKRALEEAYNFGLDVPAITVYTVEKVRNREEADDEEKPQEGDLTPLDQSKISALEWLVFYPDQRGELLWQTNALMRAVLAKRNVEAARKAFAVVPADTIQQIINAYGSKDDLPHKEEVSIKEYLCHQTYLAAIDGYNDWVEYFYNMKPKRPQLIKSSNFTERIASEHREQTYRMDLERWHAQLQEQTTVTRDLLYNILLFPERGWLQDPDNGGKESDDLNEEDWRHRTVQMDNLRKLCIPDVVLLLHQIFTLSGRYAESLQLADVIGSEQRQLYKLYSKHKLAEVMAKIAESSLALMNEKLDPFVGEEGRKK</sequence>
<comment type="similarity">
    <text evidence="1 9">Belongs to the nucleoporin Nup84/Nup107 family.</text>
</comment>
<comment type="function">
    <text evidence="9">Functions as a component of the nuclear pore complex (NPC).</text>
</comment>
<dbReference type="GO" id="GO:0006406">
    <property type="term" value="P:mRNA export from nucleus"/>
    <property type="evidence" value="ECO:0007669"/>
    <property type="project" value="TreeGrafter"/>
</dbReference>
<evidence type="ECO:0000256" key="5">
    <source>
        <dbReference type="ARBA" id="ARBA00023010"/>
    </source>
</evidence>
<dbReference type="EMBL" id="GFDL01015472">
    <property type="protein sequence ID" value="JAV19573.1"/>
    <property type="molecule type" value="Transcribed_RNA"/>
</dbReference>
<comment type="subunit">
    <text evidence="9">Part of the nuclear pore complex (NPC).</text>
</comment>
<dbReference type="FunFam" id="1.10.3450.20:FF:000001">
    <property type="entry name" value="Nuclear pore complex protein"/>
    <property type="match status" value="1"/>
</dbReference>
<evidence type="ECO:0000256" key="2">
    <source>
        <dbReference type="ARBA" id="ARBA00022448"/>
    </source>
</evidence>
<dbReference type="InterPro" id="IPR007252">
    <property type="entry name" value="Nup84/Nup107"/>
</dbReference>
<evidence type="ECO:0000256" key="8">
    <source>
        <dbReference type="ARBA" id="ARBA00023242"/>
    </source>
</evidence>
<name>A0A1Q3EW91_CULTA</name>
<evidence type="ECO:0000256" key="4">
    <source>
        <dbReference type="ARBA" id="ARBA00022927"/>
    </source>
</evidence>
<proteinExistence type="inferred from homology"/>
<dbReference type="GO" id="GO:0000973">
    <property type="term" value="P:post-transcriptional tethering of RNA polymerase II gene DNA at nuclear periphery"/>
    <property type="evidence" value="ECO:0007669"/>
    <property type="project" value="TreeGrafter"/>
</dbReference>
<evidence type="ECO:0000256" key="6">
    <source>
        <dbReference type="ARBA" id="ARBA00023132"/>
    </source>
</evidence>
<protein>
    <recommendedName>
        <fullName evidence="9">Nuclear pore complex protein</fullName>
    </recommendedName>
</protein>
<keyword evidence="6 9" id="KW-0906">Nuclear pore complex</keyword>
<keyword evidence="4" id="KW-0653">Protein transport</keyword>
<dbReference type="GO" id="GO:0031080">
    <property type="term" value="C:nuclear pore outer ring"/>
    <property type="evidence" value="ECO:0007669"/>
    <property type="project" value="TreeGrafter"/>
</dbReference>
<accession>A0A1Q3EW91</accession>
<keyword evidence="8 9" id="KW-0539">Nucleus</keyword>
<dbReference type="GO" id="GO:0031965">
    <property type="term" value="C:nuclear membrane"/>
    <property type="evidence" value="ECO:0007669"/>
    <property type="project" value="UniProtKB-SubCell"/>
</dbReference>
<evidence type="ECO:0000256" key="3">
    <source>
        <dbReference type="ARBA" id="ARBA00022816"/>
    </source>
</evidence>
<evidence type="ECO:0000256" key="1">
    <source>
        <dbReference type="ARBA" id="ARBA00009510"/>
    </source>
</evidence>
<dbReference type="Pfam" id="PF04121">
    <property type="entry name" value="Nup84_Nup100"/>
    <property type="match status" value="1"/>
</dbReference>
<keyword evidence="7 9" id="KW-0472">Membrane</keyword>
<comment type="subcellular location">
    <subcellularLocation>
        <location evidence="9">Nucleus</location>
        <location evidence="9">Nuclear pore complex</location>
    </subcellularLocation>
    <subcellularLocation>
        <location evidence="9">Nucleus membrane</location>
    </subcellularLocation>
</comment>
<dbReference type="Gene3D" id="1.20.190.50">
    <property type="match status" value="1"/>
</dbReference>
<evidence type="ECO:0000256" key="9">
    <source>
        <dbReference type="RuleBase" id="RU365072"/>
    </source>
</evidence>
<organism evidence="10">
    <name type="scientific">Culex tarsalis</name>
    <name type="common">Encephalitis mosquito</name>
    <dbReference type="NCBI Taxonomy" id="7177"/>
    <lineage>
        <taxon>Eukaryota</taxon>
        <taxon>Metazoa</taxon>
        <taxon>Ecdysozoa</taxon>
        <taxon>Arthropoda</taxon>
        <taxon>Hexapoda</taxon>
        <taxon>Insecta</taxon>
        <taxon>Pterygota</taxon>
        <taxon>Neoptera</taxon>
        <taxon>Endopterygota</taxon>
        <taxon>Diptera</taxon>
        <taxon>Nematocera</taxon>
        <taxon>Culicoidea</taxon>
        <taxon>Culicidae</taxon>
        <taxon>Culicinae</taxon>
        <taxon>Culicini</taxon>
        <taxon>Culex</taxon>
        <taxon>Culex</taxon>
    </lineage>
</organism>
<evidence type="ECO:0000256" key="7">
    <source>
        <dbReference type="ARBA" id="ARBA00023136"/>
    </source>
</evidence>